<evidence type="ECO:0000256" key="7">
    <source>
        <dbReference type="HAMAP-Rule" id="MF_00017"/>
    </source>
</evidence>
<evidence type="ECO:0000256" key="6">
    <source>
        <dbReference type="ARBA" id="ARBA00023204"/>
    </source>
</evidence>
<dbReference type="CDD" id="cd01025">
    <property type="entry name" value="TOPRIM_recR"/>
    <property type="match status" value="1"/>
</dbReference>
<comment type="similarity">
    <text evidence="7">Belongs to the RecR family.</text>
</comment>
<keyword evidence="3 7" id="KW-0863">Zinc-finger</keyword>
<dbReference type="EMBL" id="NQWI01000031">
    <property type="protein sequence ID" value="PDW03395.1"/>
    <property type="molecule type" value="Genomic_DNA"/>
</dbReference>
<dbReference type="Pfam" id="PF13662">
    <property type="entry name" value="Toprim_4"/>
    <property type="match status" value="1"/>
</dbReference>
<keyword evidence="6 7" id="KW-0234">DNA repair</keyword>
<dbReference type="InterPro" id="IPR006171">
    <property type="entry name" value="TOPRIM_dom"/>
</dbReference>
<comment type="function">
    <text evidence="7">May play a role in DNA repair. It seems to be involved in an RecBC-independent recombinational process of DNA repair. It may act with RecF and RecO.</text>
</comment>
<name>A0A2A6RKG7_9CHLR</name>
<keyword evidence="1 7" id="KW-0479">Metal-binding</keyword>
<evidence type="ECO:0000256" key="3">
    <source>
        <dbReference type="ARBA" id="ARBA00022771"/>
    </source>
</evidence>
<dbReference type="PROSITE" id="PS50880">
    <property type="entry name" value="TOPRIM"/>
    <property type="match status" value="1"/>
</dbReference>
<keyword evidence="2 7" id="KW-0227">DNA damage</keyword>
<evidence type="ECO:0000256" key="4">
    <source>
        <dbReference type="ARBA" id="ARBA00022833"/>
    </source>
</evidence>
<dbReference type="PANTHER" id="PTHR30446:SF0">
    <property type="entry name" value="RECOMBINATION PROTEIN RECR"/>
    <property type="match status" value="1"/>
</dbReference>
<dbReference type="SMART" id="SM00493">
    <property type="entry name" value="TOPRIM"/>
    <property type="match status" value="1"/>
</dbReference>
<evidence type="ECO:0000256" key="2">
    <source>
        <dbReference type="ARBA" id="ARBA00022763"/>
    </source>
</evidence>
<evidence type="ECO:0000313" key="9">
    <source>
        <dbReference type="EMBL" id="PDW03395.1"/>
    </source>
</evidence>
<proteinExistence type="inferred from homology"/>
<feature type="zinc finger region" description="C4-type" evidence="7">
    <location>
        <begin position="63"/>
        <end position="78"/>
    </location>
</feature>
<dbReference type="InterPro" id="IPR034137">
    <property type="entry name" value="TOPRIM_RecR"/>
</dbReference>
<dbReference type="HAMAP" id="MF_00017">
    <property type="entry name" value="RecR"/>
    <property type="match status" value="1"/>
</dbReference>
<dbReference type="Pfam" id="PF21175">
    <property type="entry name" value="RecR_C"/>
    <property type="match status" value="1"/>
</dbReference>
<dbReference type="PANTHER" id="PTHR30446">
    <property type="entry name" value="RECOMBINATION PROTEIN RECR"/>
    <property type="match status" value="1"/>
</dbReference>
<dbReference type="NCBIfam" id="TIGR00615">
    <property type="entry name" value="recR"/>
    <property type="match status" value="1"/>
</dbReference>
<keyword evidence="4 7" id="KW-0862">Zinc</keyword>
<comment type="caution">
    <text evidence="9">The sequence shown here is derived from an EMBL/GenBank/DDBJ whole genome shotgun (WGS) entry which is preliminary data.</text>
</comment>
<dbReference type="Gene3D" id="3.40.1360.10">
    <property type="match status" value="1"/>
</dbReference>
<dbReference type="PROSITE" id="PS01300">
    <property type="entry name" value="RECR"/>
    <property type="match status" value="1"/>
</dbReference>
<dbReference type="Gene3D" id="1.10.8.420">
    <property type="entry name" value="RecR Domain 1"/>
    <property type="match status" value="1"/>
</dbReference>
<gene>
    <name evidence="7" type="primary">recR</name>
    <name evidence="9" type="ORF">CJ255_09055</name>
</gene>
<dbReference type="InterPro" id="IPR023627">
    <property type="entry name" value="Rcmb_RecR"/>
</dbReference>
<evidence type="ECO:0000259" key="8">
    <source>
        <dbReference type="PROSITE" id="PS50880"/>
    </source>
</evidence>
<reference evidence="10" key="1">
    <citation type="submission" date="2017-08" db="EMBL/GenBank/DDBJ databases">
        <authorList>
            <person name="Grouzdev D.S."/>
            <person name="Gaisin V.A."/>
            <person name="Rysina M.S."/>
            <person name="Gorlenko V.M."/>
        </authorList>
    </citation>
    <scope>NUCLEOTIDE SEQUENCE [LARGE SCALE GENOMIC DNA]</scope>
    <source>
        <strain evidence="10">Kir15-3F</strain>
    </source>
</reference>
<dbReference type="GO" id="GO:0003677">
    <property type="term" value="F:DNA binding"/>
    <property type="evidence" value="ECO:0007669"/>
    <property type="project" value="UniProtKB-UniRule"/>
</dbReference>
<dbReference type="InterPro" id="IPR000093">
    <property type="entry name" value="DNA_Rcmb_RecR"/>
</dbReference>
<dbReference type="Proteomes" id="UP000220527">
    <property type="component" value="Unassembled WGS sequence"/>
</dbReference>
<feature type="domain" description="Toprim" evidence="8">
    <location>
        <begin position="86"/>
        <end position="181"/>
    </location>
</feature>
<dbReference type="Pfam" id="PF21176">
    <property type="entry name" value="RecR_HhH"/>
    <property type="match status" value="1"/>
</dbReference>
<protein>
    <recommendedName>
        <fullName evidence="7">Recombination protein RecR</fullName>
    </recommendedName>
</protein>
<dbReference type="GO" id="GO:0008270">
    <property type="term" value="F:zinc ion binding"/>
    <property type="evidence" value="ECO:0007669"/>
    <property type="project" value="UniProtKB-KW"/>
</dbReference>
<dbReference type="InterPro" id="IPR015967">
    <property type="entry name" value="Rcmb_RecR_Znf"/>
</dbReference>
<organism evidence="9 10">
    <name type="scientific">Candidatus Viridilinea mediisalina</name>
    <dbReference type="NCBI Taxonomy" id="2024553"/>
    <lineage>
        <taxon>Bacteria</taxon>
        <taxon>Bacillati</taxon>
        <taxon>Chloroflexota</taxon>
        <taxon>Chloroflexia</taxon>
        <taxon>Chloroflexales</taxon>
        <taxon>Chloroflexineae</taxon>
        <taxon>Oscillochloridaceae</taxon>
        <taxon>Candidatus Viridilinea</taxon>
    </lineage>
</organism>
<evidence type="ECO:0000313" key="10">
    <source>
        <dbReference type="Proteomes" id="UP000220527"/>
    </source>
</evidence>
<dbReference type="SUPFAM" id="SSF111304">
    <property type="entry name" value="Recombination protein RecR"/>
    <property type="match status" value="1"/>
</dbReference>
<dbReference type="AlphaFoldDB" id="A0A2A6RKG7"/>
<sequence>MSSHSDNLIVEPVARLIEALSRLPGIGPKSASRLAFYLLRADAQQARNLAQAIQAMKEQVTLCVRCFNITVDELCPVCASPTRDQTKICVVEEPLDVLAIERTAAFRGLYHVLHGHIAPLEGIYREDLKIEQLLARVRSEPVDEVILATNPNTEGDATAYLLLKDLAPLGVRVTRPGRGLPTGGDLEWADPATLGAALESRREL</sequence>
<evidence type="ECO:0000256" key="1">
    <source>
        <dbReference type="ARBA" id="ARBA00022723"/>
    </source>
</evidence>
<dbReference type="Gene3D" id="6.10.250.240">
    <property type="match status" value="1"/>
</dbReference>
<keyword evidence="10" id="KW-1185">Reference proteome</keyword>
<dbReference type="RefSeq" id="WP_097643783.1">
    <property type="nucleotide sequence ID" value="NZ_NQWI01000031.1"/>
</dbReference>
<evidence type="ECO:0000256" key="5">
    <source>
        <dbReference type="ARBA" id="ARBA00023172"/>
    </source>
</evidence>
<accession>A0A2A6RKG7</accession>
<keyword evidence="5 7" id="KW-0233">DNA recombination</keyword>
<dbReference type="GO" id="GO:0006281">
    <property type="term" value="P:DNA repair"/>
    <property type="evidence" value="ECO:0007669"/>
    <property type="project" value="UniProtKB-UniRule"/>
</dbReference>
<dbReference type="GO" id="GO:0006310">
    <property type="term" value="P:DNA recombination"/>
    <property type="evidence" value="ECO:0007669"/>
    <property type="project" value="UniProtKB-UniRule"/>
</dbReference>
<dbReference type="Pfam" id="PF02132">
    <property type="entry name" value="RecR_ZnF"/>
    <property type="match status" value="1"/>
</dbReference>
<dbReference type="OrthoDB" id="9802672at2"/>